<sequence>MERNHTMIQFFEWHLPADQNHWNRLKEVAPELKEAGIDAVWIPPVTKASSPDDNGYSVYDVYDLGEFEQKGSTATKYGTKEQLHEAIQACHDHGISVYVDIVMNHKAGADETETFQVIEVDADNRTNEISEPFDIEGWTKFTFNGRNNKYSDFQWNFTHFNGTDYDAKEDRSGIFKILGENKKWNEEVDQEFGNYDYLMYANIDYDHPDVKGEMISWGKWLAETLNCDGYRLDAIKHINYNFIKEFVSEVAAEQGEDFYFIGEFWHPDLRTAADFLDHVEHGIDIFDVPLHYKLYEASQKGRDFDLQTVFDDTLVQVHPLDVVTFVDNHDSQPNESLESWIEDWFKELAYALILLRKDGYPCIFYGDFFGISGDNPMDAKKDMLTKLLSVRYHKAYGDQDDYFDHPNTIGWVRHGDPSIEGSGCAVILSNGDEGDKQMFVGKEHAGSTWIDMLEKRDDQVTIDENGYGCFTVNSQSVSVWIKQ</sequence>
<feature type="active site" description="Proton donor" evidence="7">
    <location>
        <position position="263"/>
    </location>
</feature>
<dbReference type="Gene3D" id="2.40.30.140">
    <property type="match status" value="1"/>
</dbReference>
<evidence type="ECO:0000256" key="3">
    <source>
        <dbReference type="ARBA" id="ARBA00022723"/>
    </source>
</evidence>
<dbReference type="InterPro" id="IPR013776">
    <property type="entry name" value="A-amylase_thermo"/>
</dbReference>
<organism evidence="10 11">
    <name type="scientific">Priestia veravalensis</name>
    <dbReference type="NCBI Taxonomy" id="1414648"/>
    <lineage>
        <taxon>Bacteria</taxon>
        <taxon>Bacillati</taxon>
        <taxon>Bacillota</taxon>
        <taxon>Bacilli</taxon>
        <taxon>Bacillales</taxon>
        <taxon>Bacillaceae</taxon>
        <taxon>Priestia</taxon>
    </lineage>
</organism>
<dbReference type="PANTHER" id="PTHR43447">
    <property type="entry name" value="ALPHA-AMYLASE"/>
    <property type="match status" value="1"/>
</dbReference>
<comment type="caution">
    <text evidence="10">The sequence shown here is derived from an EMBL/GenBank/DDBJ whole genome shotgun (WGS) entry which is preliminary data.</text>
</comment>
<feature type="binding site" evidence="8">
    <location>
        <position position="104"/>
    </location>
    <ligand>
        <name>Ca(2+)</name>
        <dbReference type="ChEBI" id="CHEBI:29108"/>
        <label>1</label>
    </ligand>
</feature>
<evidence type="ECO:0000313" key="11">
    <source>
        <dbReference type="Proteomes" id="UP000053681"/>
    </source>
</evidence>
<evidence type="ECO:0000256" key="1">
    <source>
        <dbReference type="ARBA" id="ARBA00001913"/>
    </source>
</evidence>
<dbReference type="InterPro" id="IPR006047">
    <property type="entry name" value="GH13_cat_dom"/>
</dbReference>
<proteinExistence type="inferred from homology"/>
<dbReference type="EMBL" id="LNQP01000052">
    <property type="protein sequence ID" value="KSU87159.1"/>
    <property type="molecule type" value="Genomic_DNA"/>
</dbReference>
<evidence type="ECO:0000259" key="9">
    <source>
        <dbReference type="SMART" id="SM00642"/>
    </source>
</evidence>
<name>A0A0V8JJD0_9BACI</name>
<reference evidence="10 11" key="1">
    <citation type="submission" date="2015-11" db="EMBL/GenBank/DDBJ databases">
        <title>Bacillus caseinolyticus sp nov.</title>
        <authorList>
            <person name="Dastager S.G."/>
            <person name="Mawlankar R."/>
        </authorList>
    </citation>
    <scope>NUCLEOTIDE SEQUENCE [LARGE SCALE GENOMIC DNA]</scope>
    <source>
        <strain evidence="10 11">SGD-V-76</strain>
    </source>
</reference>
<comment type="similarity">
    <text evidence="2">Belongs to the glycosyl hydrolase 13 family.</text>
</comment>
<accession>A0A0V8JJD0</accession>
<dbReference type="SUPFAM" id="SSF51011">
    <property type="entry name" value="Glycosyl hydrolase domain"/>
    <property type="match status" value="1"/>
</dbReference>
<feature type="domain" description="Glycosyl hydrolase family 13 catalytic" evidence="9">
    <location>
        <begin position="5"/>
        <end position="391"/>
    </location>
</feature>
<dbReference type="Gene3D" id="2.60.40.1180">
    <property type="entry name" value="Golgi alpha-mannosidase II"/>
    <property type="match status" value="1"/>
</dbReference>
<keyword evidence="8" id="KW-0106">Calcium</keyword>
<dbReference type="Gene3D" id="3.20.20.80">
    <property type="entry name" value="Glycosidases"/>
    <property type="match status" value="1"/>
</dbReference>
<dbReference type="RefSeq" id="WP_025910427.1">
    <property type="nucleotide sequence ID" value="NZ_KQ758667.1"/>
</dbReference>
<feature type="active site" description="Nucleophile" evidence="7">
    <location>
        <position position="233"/>
    </location>
</feature>
<comment type="cofactor">
    <cofactor evidence="1">
        <name>Ca(2+)</name>
        <dbReference type="ChEBI" id="CHEBI:29108"/>
    </cofactor>
</comment>
<dbReference type="GO" id="GO:0005975">
    <property type="term" value="P:carbohydrate metabolic process"/>
    <property type="evidence" value="ECO:0007669"/>
    <property type="project" value="InterPro"/>
</dbReference>
<keyword evidence="3 8" id="KW-0479">Metal-binding</keyword>
<dbReference type="SUPFAM" id="SSF51445">
    <property type="entry name" value="(Trans)glycosidases"/>
    <property type="match status" value="1"/>
</dbReference>
<dbReference type="Pfam" id="PF09154">
    <property type="entry name" value="Alpha-amy_C_pro"/>
    <property type="match status" value="1"/>
</dbReference>
<feature type="binding site" evidence="8">
    <location>
        <position position="204"/>
    </location>
    <ligand>
        <name>Ca(2+)</name>
        <dbReference type="ChEBI" id="CHEBI:29108"/>
        <label>2</label>
    </ligand>
</feature>
<evidence type="ECO:0000256" key="6">
    <source>
        <dbReference type="ARBA" id="ARBA00023295"/>
    </source>
</evidence>
<dbReference type="AlphaFoldDB" id="A0A0V8JJD0"/>
<evidence type="ECO:0000256" key="5">
    <source>
        <dbReference type="ARBA" id="ARBA00023277"/>
    </source>
</evidence>
<evidence type="ECO:0000256" key="2">
    <source>
        <dbReference type="ARBA" id="ARBA00008061"/>
    </source>
</evidence>
<evidence type="ECO:0000256" key="7">
    <source>
        <dbReference type="PIRSR" id="PIRSR001021-1"/>
    </source>
</evidence>
<keyword evidence="6" id="KW-0326">Glycosidase</keyword>
<keyword evidence="5" id="KW-0119">Carbohydrate metabolism</keyword>
<protein>
    <submittedName>
        <fullName evidence="10">Alpha-amylase</fullName>
    </submittedName>
</protein>
<dbReference type="InterPro" id="IPR015237">
    <property type="entry name" value="Alpha-amylase_C_pro"/>
</dbReference>
<dbReference type="GO" id="GO:0005509">
    <property type="term" value="F:calcium ion binding"/>
    <property type="evidence" value="ECO:0007669"/>
    <property type="project" value="InterPro"/>
</dbReference>
<keyword evidence="11" id="KW-1185">Reference proteome</keyword>
<feature type="binding site" evidence="8">
    <location>
        <position position="237"/>
    </location>
    <ligand>
        <name>Ca(2+)</name>
        <dbReference type="ChEBI" id="CHEBI:29108"/>
        <label>1</label>
    </ligand>
</feature>
<evidence type="ECO:0000256" key="8">
    <source>
        <dbReference type="PIRSR" id="PIRSR001021-2"/>
    </source>
</evidence>
<dbReference type="CDD" id="cd11318">
    <property type="entry name" value="AmyAc_bac_fung_AmyA"/>
    <property type="match status" value="1"/>
</dbReference>
<dbReference type="NCBIfam" id="NF006968">
    <property type="entry name" value="PRK09441.1-1"/>
    <property type="match status" value="1"/>
</dbReference>
<dbReference type="GO" id="GO:0004553">
    <property type="term" value="F:hydrolase activity, hydrolyzing O-glycosyl compounds"/>
    <property type="evidence" value="ECO:0007669"/>
    <property type="project" value="InterPro"/>
</dbReference>
<keyword evidence="4" id="KW-0378">Hydrolase</keyword>
<dbReference type="InterPro" id="IPR017853">
    <property type="entry name" value="GH"/>
</dbReference>
<dbReference type="SMART" id="SM00642">
    <property type="entry name" value="Aamy"/>
    <property type="match status" value="1"/>
</dbReference>
<evidence type="ECO:0000313" key="10">
    <source>
        <dbReference type="EMBL" id="KSU87159.1"/>
    </source>
</evidence>
<gene>
    <name evidence="10" type="ORF">AS180_14750</name>
</gene>
<dbReference type="Pfam" id="PF00128">
    <property type="entry name" value="Alpha-amylase"/>
    <property type="match status" value="1"/>
</dbReference>
<feature type="binding site" evidence="8">
    <location>
        <position position="196"/>
    </location>
    <ligand>
        <name>Ca(2+)</name>
        <dbReference type="ChEBI" id="CHEBI:29108"/>
        <label>1</label>
    </ligand>
</feature>
<dbReference type="NCBIfam" id="NF006969">
    <property type="entry name" value="PRK09441.1-2"/>
    <property type="match status" value="1"/>
</dbReference>
<dbReference type="PIRSF" id="PIRSF001021">
    <property type="entry name" value="Alph-amls_thrmst"/>
    <property type="match status" value="1"/>
</dbReference>
<evidence type="ECO:0000256" key="4">
    <source>
        <dbReference type="ARBA" id="ARBA00022801"/>
    </source>
</evidence>
<dbReference type="InterPro" id="IPR013780">
    <property type="entry name" value="Glyco_hydro_b"/>
</dbReference>
<dbReference type="Proteomes" id="UP000053681">
    <property type="component" value="Unassembled WGS sequence"/>
</dbReference>